<proteinExistence type="predicted"/>
<organism evidence="2 3">
    <name type="scientific">Holothuria leucospilota</name>
    <name type="common">Black long sea cucumber</name>
    <name type="synonym">Mertensiothuria leucospilota</name>
    <dbReference type="NCBI Taxonomy" id="206669"/>
    <lineage>
        <taxon>Eukaryota</taxon>
        <taxon>Metazoa</taxon>
        <taxon>Echinodermata</taxon>
        <taxon>Eleutherozoa</taxon>
        <taxon>Echinozoa</taxon>
        <taxon>Holothuroidea</taxon>
        <taxon>Aspidochirotacea</taxon>
        <taxon>Aspidochirotida</taxon>
        <taxon>Holothuriidae</taxon>
        <taxon>Holothuria</taxon>
    </lineage>
</organism>
<evidence type="ECO:0000259" key="1">
    <source>
        <dbReference type="Pfam" id="PF14291"/>
    </source>
</evidence>
<dbReference type="PANTHER" id="PTHR45749:SF37">
    <property type="entry name" value="OS05G0311600 PROTEIN"/>
    <property type="match status" value="1"/>
</dbReference>
<dbReference type="Pfam" id="PF14291">
    <property type="entry name" value="DUF4371"/>
    <property type="match status" value="1"/>
</dbReference>
<sequence length="167" mass="18868">MATIIVDESKDSSKKEQIHVCLRYVEFKEEVGHALHEEFIDFQEADNLDAKSLADQIIREIGKLGLSGVNIVGQCYDCASVMSGHLHGVQARLKEHFPNAQYIHCHAHRLNLVLVDICKKVSSAGEFFVLLEALYVFMTRSLVHKVFVEFQGQDKVCVKELVHLSDT</sequence>
<dbReference type="PANTHER" id="PTHR45749">
    <property type="match status" value="1"/>
</dbReference>
<dbReference type="EMBL" id="JAIZAY010000003">
    <property type="protein sequence ID" value="KAJ8045239.1"/>
    <property type="molecule type" value="Genomic_DNA"/>
</dbReference>
<dbReference type="Proteomes" id="UP001152320">
    <property type="component" value="Chromosome 3"/>
</dbReference>
<gene>
    <name evidence="2" type="ORF">HOLleu_08203</name>
</gene>
<dbReference type="InterPro" id="IPR025398">
    <property type="entry name" value="DUF4371"/>
</dbReference>
<reference evidence="2" key="1">
    <citation type="submission" date="2021-10" db="EMBL/GenBank/DDBJ databases">
        <title>Tropical sea cucumber genome reveals ecological adaptation and Cuvierian tubules defense mechanism.</title>
        <authorList>
            <person name="Chen T."/>
        </authorList>
    </citation>
    <scope>NUCLEOTIDE SEQUENCE</scope>
    <source>
        <strain evidence="2">Nanhai2018</strain>
        <tissue evidence="2">Muscle</tissue>
    </source>
</reference>
<evidence type="ECO:0000313" key="3">
    <source>
        <dbReference type="Proteomes" id="UP001152320"/>
    </source>
</evidence>
<name>A0A9Q1HG57_HOLLE</name>
<evidence type="ECO:0000313" key="2">
    <source>
        <dbReference type="EMBL" id="KAJ8045239.1"/>
    </source>
</evidence>
<feature type="domain" description="DUF4371" evidence="1">
    <location>
        <begin position="4"/>
        <end position="88"/>
    </location>
</feature>
<dbReference type="AlphaFoldDB" id="A0A9Q1HG57"/>
<dbReference type="OrthoDB" id="10059816at2759"/>
<keyword evidence="3" id="KW-1185">Reference proteome</keyword>
<comment type="caution">
    <text evidence="2">The sequence shown here is derived from an EMBL/GenBank/DDBJ whole genome shotgun (WGS) entry which is preliminary data.</text>
</comment>
<accession>A0A9Q1HG57</accession>
<protein>
    <submittedName>
        <fullName evidence="2">Zinc finger MYM-type protein 1</fullName>
    </submittedName>
</protein>